<dbReference type="Proteomes" id="UP001062263">
    <property type="component" value="Chromosome"/>
</dbReference>
<reference evidence="1" key="1">
    <citation type="submission" date="2022-06" db="EMBL/GenBank/DDBJ databases">
        <title>Akkermansia biwalacus sp. nov., an anaerobic mucin-degrading bacterium isolated from human intestine.</title>
        <authorList>
            <person name="Kobayashi Y."/>
            <person name="Inoue S."/>
            <person name="Kawahara T."/>
            <person name="Kohda N."/>
        </authorList>
    </citation>
    <scope>NUCLEOTIDE SEQUENCE</scope>
    <source>
        <strain evidence="1">WON2089</strain>
    </source>
</reference>
<accession>A0ABN6QF85</accession>
<name>A0ABN6QF85_9BACT</name>
<dbReference type="EMBL" id="AP025943">
    <property type="protein sequence ID" value="BDL42883.1"/>
    <property type="molecule type" value="Genomic_DNA"/>
</dbReference>
<sequence length="267" mass="31131">MNPNVEKPPYPDFVKHSEYTASGLKDLLDQGRLEEFYKRSKKLLKENGRIQDKNTEQVQNDLWTFYYIAAAPLFQMDASPEIPDSWREDKTLDYDVKTSAARYIATQDIDRLAAVLSVSREKIAGLYALYAAKILHDIKQNYDPDLGEKQKRQLQEEEEEEKKRLLYHDRKIDINQANLRSILIHNKINTEDLRNNAAKMRTDSLEKTFLNLLVEYFPGNAALVRKYIKLAGYSDKEIPDLIDRTVGREPKTKFLYKGAGRKKKMRP</sequence>
<organism evidence="1 2">
    <name type="scientific">Akkermansia biwaensis</name>
    <dbReference type="NCBI Taxonomy" id="2946555"/>
    <lineage>
        <taxon>Bacteria</taxon>
        <taxon>Pseudomonadati</taxon>
        <taxon>Verrucomicrobiota</taxon>
        <taxon>Verrucomicrobiia</taxon>
        <taxon>Verrucomicrobiales</taxon>
        <taxon>Akkermansiaceae</taxon>
        <taxon>Akkermansia</taxon>
    </lineage>
</organism>
<keyword evidence="2" id="KW-1185">Reference proteome</keyword>
<proteinExistence type="predicted"/>
<evidence type="ECO:0000313" key="1">
    <source>
        <dbReference type="EMBL" id="BDL42883.1"/>
    </source>
</evidence>
<protein>
    <submittedName>
        <fullName evidence="1">Uncharacterized protein</fullName>
    </submittedName>
</protein>
<evidence type="ECO:0000313" key="2">
    <source>
        <dbReference type="Proteomes" id="UP001062263"/>
    </source>
</evidence>
<gene>
    <name evidence="1" type="ORF">Abiwalacus_04570</name>
</gene>